<reference evidence="4" key="1">
    <citation type="journal article" date="2004" name="Nature">
        <title>Community structure and metabolism through reconstruction of microbial genomes from the environment.</title>
        <authorList>
            <person name="Tyson G.W."/>
            <person name="Chapman J."/>
            <person name="Hugenholtz P."/>
            <person name="Allen E.E."/>
            <person name="Ram R.J."/>
            <person name="Richardson P.M."/>
            <person name="Solovyev V.V."/>
            <person name="Rubin E.M."/>
            <person name="Rokhsar D.S."/>
            <person name="Banfield J.F."/>
        </authorList>
    </citation>
    <scope>NUCLEOTIDE SEQUENCE [LARGE SCALE GENOMIC DNA]</scope>
</reference>
<evidence type="ECO:0000256" key="1">
    <source>
        <dbReference type="ARBA" id="ARBA00009277"/>
    </source>
</evidence>
<feature type="region of interest" description="Disordered" evidence="2">
    <location>
        <begin position="1"/>
        <end position="21"/>
    </location>
</feature>
<accession>B6AM44</accession>
<dbReference type="GO" id="GO:0015074">
    <property type="term" value="P:DNA integration"/>
    <property type="evidence" value="ECO:0007669"/>
    <property type="project" value="InterPro"/>
</dbReference>
<dbReference type="InterPro" id="IPR036397">
    <property type="entry name" value="RNaseH_sf"/>
</dbReference>
<name>B6AM44_9BACT</name>
<sequence>MEEEQGKKGSQSDSLLSGMDPGKEELLIGKQLHDRIGEMFRSGRKKKEIARLLGVDIKTVRKITKGESWEPYVRTTKREGVLDPWKEWVTKRSPEVGYNVRVLFRELGEQGYRGSYDTVKHFVKPLRTPSSSRDMTVRFETRPGEQAQVDWGSSQVWLGEERVRVRFFVMTLGYSRRMFVKAYPNERLGALLLAHEEAFGFFGGVTEEILYDNPKTMVIKRESGTVVLHGVFEDFARHWGYQPRFCRPYRPQTKGKVENGIKYVKRNFLAGRRFRDRTHLNEELARWNQEVADLRIHGTTGARPIDRFREERLVPCPTVPPYLSGLPGTRTVSRDGWVHWKGHRYSVPLSWGPITVRVQEEEGRVVIQSPDQGEVRHALLVGDAGQSRLVADHHRLPTVETSPSSAAETTPPQHDPRWQEEEVQVRNLQEYDLLATAEVA</sequence>
<dbReference type="InterPro" id="IPR001584">
    <property type="entry name" value="Integrase_cat-core"/>
</dbReference>
<dbReference type="GO" id="GO:0003676">
    <property type="term" value="F:nucleic acid binding"/>
    <property type="evidence" value="ECO:0007669"/>
    <property type="project" value="InterPro"/>
</dbReference>
<dbReference type="NCBIfam" id="NF033546">
    <property type="entry name" value="transpos_IS21"/>
    <property type="match status" value="1"/>
</dbReference>
<gene>
    <name evidence="4" type="ORF">CGL2_11277189</name>
</gene>
<protein>
    <submittedName>
        <fullName evidence="4">Transposase</fullName>
    </submittedName>
</protein>
<dbReference type="SUPFAM" id="SSF53098">
    <property type="entry name" value="Ribonuclease H-like"/>
    <property type="match status" value="1"/>
</dbReference>
<reference evidence="4" key="2">
    <citation type="journal article" date="2008" name="PLoS Biol.">
        <title>Population genomic analysis of strain variation in Leptospirillum group II bacteria involved in acid mine drainage formation.</title>
        <authorList>
            <person name="Simmons S.L."/>
            <person name="Dibartolo G."/>
            <person name="Denef V.J."/>
            <person name="Goltsman D.S."/>
            <person name="Thelen M.P."/>
            <person name="Banfield J.F."/>
        </authorList>
    </citation>
    <scope>NUCLEOTIDE SEQUENCE [LARGE SCALE GENOMIC DNA]</scope>
</reference>
<dbReference type="AlphaFoldDB" id="B6AM44"/>
<feature type="region of interest" description="Disordered" evidence="2">
    <location>
        <begin position="395"/>
        <end position="418"/>
    </location>
</feature>
<dbReference type="Pfam" id="PF00665">
    <property type="entry name" value="rve"/>
    <property type="match status" value="1"/>
</dbReference>
<dbReference type="InterPro" id="IPR012337">
    <property type="entry name" value="RNaseH-like_sf"/>
</dbReference>
<dbReference type="Pfam" id="PF22483">
    <property type="entry name" value="Mu-transpos_C_2"/>
    <property type="match status" value="1"/>
</dbReference>
<organism evidence="4">
    <name type="scientific">Leptospirillum sp. Group II '5-way CG'</name>
    <dbReference type="NCBI Taxonomy" id="419541"/>
    <lineage>
        <taxon>Bacteria</taxon>
        <taxon>Pseudomonadati</taxon>
        <taxon>Nitrospirota</taxon>
        <taxon>Nitrospiria</taxon>
        <taxon>Nitrospirales</taxon>
        <taxon>Nitrospiraceae</taxon>
        <taxon>Leptospirillum</taxon>
    </lineage>
</organism>
<evidence type="ECO:0000259" key="3">
    <source>
        <dbReference type="PROSITE" id="PS50994"/>
    </source>
</evidence>
<dbReference type="InterPro" id="IPR054353">
    <property type="entry name" value="IstA-like_C"/>
</dbReference>
<dbReference type="Gene3D" id="3.30.420.10">
    <property type="entry name" value="Ribonuclease H-like superfamily/Ribonuclease H"/>
    <property type="match status" value="1"/>
</dbReference>
<evidence type="ECO:0000256" key="2">
    <source>
        <dbReference type="SAM" id="MobiDB-lite"/>
    </source>
</evidence>
<comment type="similarity">
    <text evidence="1">Belongs to the transposase IS21/IS408/IS1162 family.</text>
</comment>
<feature type="compositionally biased region" description="Polar residues" evidence="2">
    <location>
        <begin position="399"/>
        <end position="412"/>
    </location>
</feature>
<dbReference type="PROSITE" id="PS50994">
    <property type="entry name" value="INTEGRASE"/>
    <property type="match status" value="1"/>
</dbReference>
<evidence type="ECO:0000313" key="4">
    <source>
        <dbReference type="EMBL" id="EDZ39551.1"/>
    </source>
</evidence>
<feature type="domain" description="Integrase catalytic" evidence="3">
    <location>
        <begin position="139"/>
        <end position="312"/>
    </location>
</feature>
<dbReference type="EMBL" id="DS995259">
    <property type="protein sequence ID" value="EDZ39551.1"/>
    <property type="molecule type" value="Genomic_DNA"/>
</dbReference>
<proteinExistence type="inferred from homology"/>
<dbReference type="PANTHER" id="PTHR35004">
    <property type="entry name" value="TRANSPOSASE RV3428C-RELATED"/>
    <property type="match status" value="1"/>
</dbReference>
<dbReference type="PANTHER" id="PTHR35004:SF6">
    <property type="entry name" value="TRANSPOSASE"/>
    <property type="match status" value="1"/>
</dbReference>